<dbReference type="GO" id="GO:0006508">
    <property type="term" value="P:proteolysis"/>
    <property type="evidence" value="ECO:0007669"/>
    <property type="project" value="UniProtKB-KW"/>
</dbReference>
<dbReference type="Gene3D" id="3.40.50.200">
    <property type="entry name" value="Peptidase S8/S53 domain"/>
    <property type="match status" value="2"/>
</dbReference>
<dbReference type="InterPro" id="IPR022398">
    <property type="entry name" value="Peptidase_S8_His-AS"/>
</dbReference>
<dbReference type="InterPro" id="IPR023828">
    <property type="entry name" value="Peptidase_S8_Ser-AS"/>
</dbReference>
<dbReference type="GO" id="GO:0004252">
    <property type="term" value="F:serine-type endopeptidase activity"/>
    <property type="evidence" value="ECO:0007669"/>
    <property type="project" value="UniProtKB-UniRule"/>
</dbReference>
<dbReference type="Proteomes" id="UP000321533">
    <property type="component" value="Chromosome"/>
</dbReference>
<dbReference type="PANTHER" id="PTHR43399:SF4">
    <property type="entry name" value="CELL WALL-ASSOCIATED PROTEASE"/>
    <property type="match status" value="1"/>
</dbReference>
<feature type="active site" description="Charge relay system" evidence="5">
    <location>
        <position position="464"/>
    </location>
</feature>
<reference evidence="10 11" key="1">
    <citation type="journal article" date="2016" name="Int. J. Syst. Evol. Microbiol.">
        <title>Panacibacter ginsenosidivorans gen. nov., sp. nov., with ginsenoside converting activity isolated from soil of a ginseng field.</title>
        <authorList>
            <person name="Siddiqi M.Z."/>
            <person name="Muhammad Shafi S."/>
            <person name="Choi K.D."/>
            <person name="Im W.T."/>
        </authorList>
    </citation>
    <scope>NUCLEOTIDE SEQUENCE [LARGE SCALE GENOMIC DNA]</scope>
    <source>
        <strain evidence="10 11">Gsoil1550</strain>
    </source>
</reference>
<accession>A0A5B8V5G5</accession>
<dbReference type="PANTHER" id="PTHR43399">
    <property type="entry name" value="SUBTILISIN-RELATED"/>
    <property type="match status" value="1"/>
</dbReference>
<dbReference type="AlphaFoldDB" id="A0A5B8V5G5"/>
<evidence type="ECO:0000256" key="1">
    <source>
        <dbReference type="ARBA" id="ARBA00011073"/>
    </source>
</evidence>
<evidence type="ECO:0000256" key="3">
    <source>
        <dbReference type="ARBA" id="ARBA00022801"/>
    </source>
</evidence>
<dbReference type="KEGG" id="pgin:FRZ67_02905"/>
<name>A0A5B8V5G5_9BACT</name>
<proteinExistence type="inferred from homology"/>
<evidence type="ECO:0000256" key="4">
    <source>
        <dbReference type="ARBA" id="ARBA00022825"/>
    </source>
</evidence>
<dbReference type="InterPro" id="IPR015500">
    <property type="entry name" value="Peptidase_S8_subtilisin-rel"/>
</dbReference>
<evidence type="ECO:0000256" key="7">
    <source>
        <dbReference type="SAM" id="MobiDB-lite"/>
    </source>
</evidence>
<dbReference type="InterPro" id="IPR036852">
    <property type="entry name" value="Peptidase_S8/S53_dom_sf"/>
</dbReference>
<keyword evidence="11" id="KW-1185">Reference proteome</keyword>
<keyword evidence="3 5" id="KW-0378">Hydrolase</keyword>
<dbReference type="PROSITE" id="PS00137">
    <property type="entry name" value="SUBTILASE_HIS"/>
    <property type="match status" value="1"/>
</dbReference>
<feature type="active site" description="Charge relay system" evidence="5">
    <location>
        <position position="64"/>
    </location>
</feature>
<dbReference type="CDD" id="cd07483">
    <property type="entry name" value="Peptidases_S8_Subtilisin_Novo-like"/>
    <property type="match status" value="1"/>
</dbReference>
<comment type="similarity">
    <text evidence="1 5 6">Belongs to the peptidase S8 family.</text>
</comment>
<dbReference type="EMBL" id="CP042435">
    <property type="protein sequence ID" value="QEC66305.1"/>
    <property type="molecule type" value="Genomic_DNA"/>
</dbReference>
<sequence length="567" mass="63159">MQRMKLITACSFLLASQLGFSQNNIKGWYLRDPEKDGFYGISLDKTYDFIKGKTASPVIVAVIDSGIDTTHEDLKEILWTNPKEIPGNGIDDDGNGYVDDIHGWNFLGNKDGSNLKKDVDERTRVYYRFKEKFDGRQIDTSSLTSDEKWQYREWQKAAQQMNIDPDEKMEVMMLEILAKSLKKNDAIIREEMQKESYNRDELEKFEPQTQKGKQAKMGFITCLKMLNIEEDQTNQDLIKDLQEYVDGKKTSMDAKIVAPPDYRAQTIKDNYYAIDDKYYGNNDVMGPDPMHGTHVSGIIAAERNNNIGVDGIADDVKIMMIRAVPDGDEYDKDVALAIVYAVDNGAKVINMSFGKSFSPEKKWVDEAIRYAESKDVLLVHAAGNESHDVDVVDNFPNPNLISFNARATNFITVGASGDPHVAAGKVIADFSNYGKETVDVFAPGVRIYSTLPGGNQYGYLNGTSFSSPIVAGIAALIRSYYPQLSAKQVKYAIDKSAETKLATTVTVPGTDSSTTMSELCETGGFVNAYQAIEIASALKPEMPVNNPKPDKINKPVFINPKEIKSKN</sequence>
<feature type="active site" description="Charge relay system" evidence="5">
    <location>
        <position position="291"/>
    </location>
</feature>
<dbReference type="PROSITE" id="PS00138">
    <property type="entry name" value="SUBTILASE_SER"/>
    <property type="match status" value="1"/>
</dbReference>
<dbReference type="InterPro" id="IPR034080">
    <property type="entry name" value="Protease_P7-like_dom"/>
</dbReference>
<evidence type="ECO:0000256" key="8">
    <source>
        <dbReference type="SAM" id="SignalP"/>
    </source>
</evidence>
<feature type="region of interest" description="Disordered" evidence="7">
    <location>
        <begin position="545"/>
        <end position="567"/>
    </location>
</feature>
<evidence type="ECO:0000256" key="2">
    <source>
        <dbReference type="ARBA" id="ARBA00022670"/>
    </source>
</evidence>
<feature type="domain" description="Peptidase S8/S53" evidence="9">
    <location>
        <begin position="58"/>
        <end position="500"/>
    </location>
</feature>
<gene>
    <name evidence="10" type="ORF">FRZ67_02905</name>
</gene>
<evidence type="ECO:0000256" key="5">
    <source>
        <dbReference type="PROSITE-ProRule" id="PRU01240"/>
    </source>
</evidence>
<protein>
    <submittedName>
        <fullName evidence="10">S8 family serine peptidase</fullName>
    </submittedName>
</protein>
<dbReference type="InterPro" id="IPR051048">
    <property type="entry name" value="Peptidase_S8/S53_subtilisin"/>
</dbReference>
<evidence type="ECO:0000259" key="9">
    <source>
        <dbReference type="Pfam" id="PF00082"/>
    </source>
</evidence>
<evidence type="ECO:0000256" key="6">
    <source>
        <dbReference type="RuleBase" id="RU003355"/>
    </source>
</evidence>
<evidence type="ECO:0000313" key="11">
    <source>
        <dbReference type="Proteomes" id="UP000321533"/>
    </source>
</evidence>
<dbReference type="InterPro" id="IPR023827">
    <property type="entry name" value="Peptidase_S8_Asp-AS"/>
</dbReference>
<feature type="signal peptide" evidence="8">
    <location>
        <begin position="1"/>
        <end position="21"/>
    </location>
</feature>
<keyword evidence="4 5" id="KW-0720">Serine protease</keyword>
<dbReference type="SUPFAM" id="SSF52743">
    <property type="entry name" value="Subtilisin-like"/>
    <property type="match status" value="1"/>
</dbReference>
<dbReference type="PROSITE" id="PS00136">
    <property type="entry name" value="SUBTILASE_ASP"/>
    <property type="match status" value="1"/>
</dbReference>
<feature type="chain" id="PRO_5022979155" evidence="8">
    <location>
        <begin position="22"/>
        <end position="567"/>
    </location>
</feature>
<dbReference type="PRINTS" id="PR00723">
    <property type="entry name" value="SUBTILISIN"/>
</dbReference>
<dbReference type="PROSITE" id="PS51892">
    <property type="entry name" value="SUBTILASE"/>
    <property type="match status" value="1"/>
</dbReference>
<organism evidence="10 11">
    <name type="scientific">Panacibacter ginsenosidivorans</name>
    <dbReference type="NCBI Taxonomy" id="1813871"/>
    <lineage>
        <taxon>Bacteria</taxon>
        <taxon>Pseudomonadati</taxon>
        <taxon>Bacteroidota</taxon>
        <taxon>Chitinophagia</taxon>
        <taxon>Chitinophagales</taxon>
        <taxon>Chitinophagaceae</taxon>
        <taxon>Panacibacter</taxon>
    </lineage>
</organism>
<dbReference type="Pfam" id="PF00082">
    <property type="entry name" value="Peptidase_S8"/>
    <property type="match status" value="1"/>
</dbReference>
<evidence type="ECO:0000313" key="10">
    <source>
        <dbReference type="EMBL" id="QEC66305.1"/>
    </source>
</evidence>
<dbReference type="InterPro" id="IPR000209">
    <property type="entry name" value="Peptidase_S8/S53_dom"/>
</dbReference>
<keyword evidence="2 5" id="KW-0645">Protease</keyword>
<keyword evidence="8" id="KW-0732">Signal</keyword>